<reference evidence="4" key="1">
    <citation type="journal article" date="2012" name="Proc. Natl. Acad. Sci. U.S.A.">
        <title>Antigenic diversity is generated by distinct evolutionary mechanisms in African trypanosome species.</title>
        <authorList>
            <person name="Jackson A.P."/>
            <person name="Berry A."/>
            <person name="Aslett M."/>
            <person name="Allison H.C."/>
            <person name="Burton P."/>
            <person name="Vavrova-Anderson J."/>
            <person name="Brown R."/>
            <person name="Browne H."/>
            <person name="Corton N."/>
            <person name="Hauser H."/>
            <person name="Gamble J."/>
            <person name="Gilderthorp R."/>
            <person name="Marcello L."/>
            <person name="McQuillan J."/>
            <person name="Otto T.D."/>
            <person name="Quail M.A."/>
            <person name="Sanders M.J."/>
            <person name="van Tonder A."/>
            <person name="Ginger M.L."/>
            <person name="Field M.C."/>
            <person name="Barry J.D."/>
            <person name="Hertz-Fowler C."/>
            <person name="Berriman M."/>
        </authorList>
    </citation>
    <scope>NUCLEOTIDE SEQUENCE</scope>
    <source>
        <strain evidence="4">IL3000</strain>
    </source>
</reference>
<organism evidence="4">
    <name type="scientific">Trypanosoma congolense (strain IL3000)</name>
    <dbReference type="NCBI Taxonomy" id="1068625"/>
    <lineage>
        <taxon>Eukaryota</taxon>
        <taxon>Discoba</taxon>
        <taxon>Euglenozoa</taxon>
        <taxon>Kinetoplastea</taxon>
        <taxon>Metakinetoplastina</taxon>
        <taxon>Trypanosomatida</taxon>
        <taxon>Trypanosomatidae</taxon>
        <taxon>Trypanosoma</taxon>
        <taxon>Nannomonas</taxon>
    </lineage>
</organism>
<proteinExistence type="predicted"/>
<keyword evidence="2" id="KW-0812">Transmembrane</keyword>
<sequence>MQTSGGTAGYHATFPFRPVGSYCDPVVRVHGYTEPKLNWTQHTTVILGASAAAAWLKRPIEKLHAFYFLCDVPGDSSRIYASDKRAHFFRTLFGVRWFAGPSVLWALAEYAFQLVVFTQLRDSLPFGGNTIRGFVAGGLTGAIYTAFCHPYHVLRATAEAEKSMGFLGASDVFRRAITERPAVLLDIYRGAAVASCGQMFLLGSTFGFYNATRYDGVYHHSGCVVRILPPRCVFGEVAPVPLFVGKAAAAHAKPSDAWTATYRAVLRNGRTQAARNYESVRRLFCESSNT</sequence>
<evidence type="ECO:0000256" key="1">
    <source>
        <dbReference type="ARBA" id="ARBA00004370"/>
    </source>
</evidence>
<evidence type="ECO:0000256" key="2">
    <source>
        <dbReference type="ARBA" id="ARBA00022692"/>
    </source>
</evidence>
<evidence type="ECO:0008006" key="5">
    <source>
        <dbReference type="Google" id="ProtNLM"/>
    </source>
</evidence>
<evidence type="ECO:0000256" key="3">
    <source>
        <dbReference type="ARBA" id="ARBA00023136"/>
    </source>
</evidence>
<comment type="subcellular location">
    <subcellularLocation>
        <location evidence="1">Membrane</location>
    </subcellularLocation>
</comment>
<gene>
    <name evidence="4" type="ORF">TCIL3000_6_1140</name>
</gene>
<accession>G0UNC2</accession>
<evidence type="ECO:0000313" key="4">
    <source>
        <dbReference type="EMBL" id="CCC90882.1"/>
    </source>
</evidence>
<dbReference type="VEuPathDB" id="TriTrypDB:TcIL3000_6_1140"/>
<dbReference type="GO" id="GO:0016020">
    <property type="term" value="C:membrane"/>
    <property type="evidence" value="ECO:0007669"/>
    <property type="project" value="UniProtKB-SubCell"/>
</dbReference>
<dbReference type="Gene3D" id="1.50.40.10">
    <property type="entry name" value="Mitochondrial carrier domain"/>
    <property type="match status" value="1"/>
</dbReference>
<dbReference type="AlphaFoldDB" id="G0UNC2"/>
<keyword evidence="3" id="KW-0472">Membrane</keyword>
<name>G0UNC2_TRYCI</name>
<dbReference type="InterPro" id="IPR023395">
    <property type="entry name" value="MCP_dom_sf"/>
</dbReference>
<dbReference type="SUPFAM" id="SSF103506">
    <property type="entry name" value="Mitochondrial carrier"/>
    <property type="match status" value="1"/>
</dbReference>
<protein>
    <recommendedName>
        <fullName evidence="5">Mitochondrial carrier protein</fullName>
    </recommendedName>
</protein>
<dbReference type="EMBL" id="HE575319">
    <property type="protein sequence ID" value="CCC90882.1"/>
    <property type="molecule type" value="Genomic_DNA"/>
</dbReference>